<evidence type="ECO:0000313" key="3">
    <source>
        <dbReference type="EMBL" id="MEI4769122.1"/>
    </source>
</evidence>
<feature type="domain" description="SbsC C-terminal" evidence="2">
    <location>
        <begin position="48"/>
        <end position="179"/>
    </location>
</feature>
<comment type="caution">
    <text evidence="3">The sequence shown here is derived from an EMBL/GenBank/DDBJ whole genome shotgun (WGS) entry which is preliminary data.</text>
</comment>
<evidence type="ECO:0000259" key="2">
    <source>
        <dbReference type="Pfam" id="PF18058"/>
    </source>
</evidence>
<evidence type="ECO:0000313" key="4">
    <source>
        <dbReference type="Proteomes" id="UP001364890"/>
    </source>
</evidence>
<evidence type="ECO:0000256" key="1">
    <source>
        <dbReference type="SAM" id="SignalP"/>
    </source>
</evidence>
<dbReference type="InterPro" id="IPR041378">
    <property type="entry name" value="S-layer_SbsC_C"/>
</dbReference>
<dbReference type="RefSeq" id="WP_336496665.1">
    <property type="nucleotide sequence ID" value="NZ_JBAWSY010000002.1"/>
</dbReference>
<dbReference type="Gene3D" id="1.20.58.780">
    <property type="match status" value="1"/>
</dbReference>
<organism evidence="3 4">
    <name type="scientific">Psychrobacillus mangrovi</name>
    <dbReference type="NCBI Taxonomy" id="3117745"/>
    <lineage>
        <taxon>Bacteria</taxon>
        <taxon>Bacillati</taxon>
        <taxon>Bacillota</taxon>
        <taxon>Bacilli</taxon>
        <taxon>Bacillales</taxon>
        <taxon>Bacillaceae</taxon>
        <taxon>Psychrobacillus</taxon>
    </lineage>
</organism>
<accession>A0ABU8F4F3</accession>
<dbReference type="InterPro" id="IPR032710">
    <property type="entry name" value="NTF2-like_dom_sf"/>
</dbReference>
<name>A0ABU8F4F3_9BACI</name>
<dbReference type="EMBL" id="JBAWSY010000002">
    <property type="protein sequence ID" value="MEI4769122.1"/>
    <property type="molecule type" value="Genomic_DNA"/>
</dbReference>
<dbReference type="Proteomes" id="UP001364890">
    <property type="component" value="Unassembled WGS sequence"/>
</dbReference>
<dbReference type="Pfam" id="PF18058">
    <property type="entry name" value="SbsC_C"/>
    <property type="match status" value="1"/>
</dbReference>
<keyword evidence="1" id="KW-0732">Signal</keyword>
<gene>
    <name evidence="3" type="ORF">WAX74_05530</name>
</gene>
<protein>
    <recommendedName>
        <fullName evidence="2">SbsC C-terminal domain-containing protein</fullName>
    </recommendedName>
</protein>
<feature type="chain" id="PRO_5046709441" description="SbsC C-terminal domain-containing protein" evidence="1">
    <location>
        <begin position="28"/>
        <end position="365"/>
    </location>
</feature>
<sequence>MKKLLSILLTALLVVAYFVAPLTSAEAASLSKAESLVKIAEQHAGALKWQISYELTKEIKNPDMKIFNDTKNAYLNAKKELDQLSGQKKEDLKKRLESNVGIHYTRAMGYIDAITSGKKIVDKTNKFNTLFAANPTADATEKSYHELSSEIRKQAILLYRVYGKSTRDAILVKYKTPGEKALQSSKYVITTKMHLDALDRMIAENADQQTVETQVIGFFDLLDAIEEEAIINELYETYYEVIRNDSSFLAQESEIIEFFKKSDEYANEENLEATLSLYSEEYPGYETLSELIGSTFQDYDIKYETLGLEVQYILEGTAFVIHDQKVIMDENDSFEYTAYYILEKDEAGNWKYLDSFDESDFEEVE</sequence>
<keyword evidence="4" id="KW-1185">Reference proteome</keyword>
<feature type="signal peptide" evidence="1">
    <location>
        <begin position="1"/>
        <end position="27"/>
    </location>
</feature>
<dbReference type="SUPFAM" id="SSF54427">
    <property type="entry name" value="NTF2-like"/>
    <property type="match status" value="1"/>
</dbReference>
<proteinExistence type="predicted"/>
<reference evidence="3 4" key="1">
    <citation type="submission" date="2024-01" db="EMBL/GenBank/DDBJ databases">
        <title>Seven novel Bacillus-like species.</title>
        <authorList>
            <person name="Liu G."/>
        </authorList>
    </citation>
    <scope>NUCLEOTIDE SEQUENCE [LARGE SCALE GENOMIC DNA]</scope>
    <source>
        <strain evidence="3 4">FJAT-51614</strain>
    </source>
</reference>